<proteinExistence type="predicted"/>
<dbReference type="AlphaFoldDB" id="A0ABD6C5Y7"/>
<dbReference type="EMBL" id="JBHUDJ010000001">
    <property type="protein sequence ID" value="MFD1585425.1"/>
    <property type="molecule type" value="Genomic_DNA"/>
</dbReference>
<dbReference type="Proteomes" id="UP001597119">
    <property type="component" value="Unassembled WGS sequence"/>
</dbReference>
<keyword evidence="3" id="KW-1185">Reference proteome</keyword>
<comment type="caution">
    <text evidence="2">The sequence shown here is derived from an EMBL/GenBank/DDBJ whole genome shotgun (WGS) entry which is preliminary data.</text>
</comment>
<sequence length="74" mass="7706">MLAESGVLPSLSRYGTGLKAGVTSVAFWSAIILPFLHLPLLATGLESTSVTIAFTALVALNVLTAVVGHFHRAE</sequence>
<dbReference type="InterPro" id="IPR058341">
    <property type="entry name" value="DUF8028"/>
</dbReference>
<feature type="transmembrane region" description="Helical" evidence="1">
    <location>
        <begin position="20"/>
        <end position="38"/>
    </location>
</feature>
<evidence type="ECO:0000256" key="1">
    <source>
        <dbReference type="SAM" id="Phobius"/>
    </source>
</evidence>
<keyword evidence="1" id="KW-0472">Membrane</keyword>
<feature type="transmembrane region" description="Helical" evidence="1">
    <location>
        <begin position="50"/>
        <end position="71"/>
    </location>
</feature>
<protein>
    <submittedName>
        <fullName evidence="2">Uncharacterized protein</fullName>
    </submittedName>
</protein>
<reference evidence="2 3" key="1">
    <citation type="journal article" date="2019" name="Int. J. Syst. Evol. Microbiol.">
        <title>The Global Catalogue of Microorganisms (GCM) 10K type strain sequencing project: providing services to taxonomists for standard genome sequencing and annotation.</title>
        <authorList>
            <consortium name="The Broad Institute Genomics Platform"/>
            <consortium name="The Broad Institute Genome Sequencing Center for Infectious Disease"/>
            <person name="Wu L."/>
            <person name="Ma J."/>
        </authorList>
    </citation>
    <scope>NUCLEOTIDE SEQUENCE [LARGE SCALE GENOMIC DNA]</scope>
    <source>
        <strain evidence="2 3">CGMCC 1.12125</strain>
    </source>
</reference>
<accession>A0ABD6C5Y7</accession>
<gene>
    <name evidence="2" type="ORF">ACFR9U_00400</name>
</gene>
<evidence type="ECO:0000313" key="2">
    <source>
        <dbReference type="EMBL" id="MFD1585425.1"/>
    </source>
</evidence>
<keyword evidence="1" id="KW-1133">Transmembrane helix</keyword>
<keyword evidence="1" id="KW-0812">Transmembrane</keyword>
<evidence type="ECO:0000313" key="3">
    <source>
        <dbReference type="Proteomes" id="UP001597119"/>
    </source>
</evidence>
<organism evidence="2 3">
    <name type="scientific">Halorientalis brevis</name>
    <dbReference type="NCBI Taxonomy" id="1126241"/>
    <lineage>
        <taxon>Archaea</taxon>
        <taxon>Methanobacteriati</taxon>
        <taxon>Methanobacteriota</taxon>
        <taxon>Stenosarchaea group</taxon>
        <taxon>Halobacteria</taxon>
        <taxon>Halobacteriales</taxon>
        <taxon>Haloarculaceae</taxon>
        <taxon>Halorientalis</taxon>
    </lineage>
</organism>
<name>A0ABD6C5Y7_9EURY</name>
<dbReference type="RefSeq" id="WP_247377733.1">
    <property type="nucleotide sequence ID" value="NZ_JALLGV010000004.1"/>
</dbReference>
<dbReference type="Pfam" id="PF26071">
    <property type="entry name" value="DUF8028"/>
    <property type="match status" value="1"/>
</dbReference>